<evidence type="ECO:0000313" key="4">
    <source>
        <dbReference type="Proteomes" id="UP000683429"/>
    </source>
</evidence>
<evidence type="ECO:0000313" key="1">
    <source>
        <dbReference type="EMBL" id="QWU14345.1"/>
    </source>
</evidence>
<accession>A0A1H8GUE4</accession>
<name>A0A1H8GUE4_9BACL</name>
<organism evidence="2 3">
    <name type="scientific">Paenibacillus sophorae</name>
    <dbReference type="NCBI Taxonomy" id="1333845"/>
    <lineage>
        <taxon>Bacteria</taxon>
        <taxon>Bacillati</taxon>
        <taxon>Bacillota</taxon>
        <taxon>Bacilli</taxon>
        <taxon>Bacillales</taxon>
        <taxon>Paenibacillaceae</taxon>
        <taxon>Paenibacillus</taxon>
    </lineage>
</organism>
<gene>
    <name evidence="1" type="ORF">KP014_20785</name>
    <name evidence="2" type="ORF">SAMN04487895_101648</name>
</gene>
<dbReference type="EMBL" id="CP076607">
    <property type="protein sequence ID" value="QWU14345.1"/>
    <property type="molecule type" value="Genomic_DNA"/>
</dbReference>
<evidence type="ECO:0000313" key="2">
    <source>
        <dbReference type="EMBL" id="SEN47576.1"/>
    </source>
</evidence>
<dbReference type="AlphaFoldDB" id="A0A1H8GUE4"/>
<sequence length="451" mass="52973">MSELKISKKQRNLLLNSAVTQEFPWLFQLLKKNTKLIASDVGDEYHSDFINVAPFIIKQAGEEWKGNEDLLYPVEDLGDKRIRCALCGTPNRLIHYIKNKVNGITLNVGSDCINEFVDFEGLQYGKTRSQLVSEARKVKRMGDVNKHFNGIDNIIETWERKLDSYDILIPNSIRIPYLQLRDQIKEKYEGFLNLKYNDSTFEVIGKMFKRYHGFVEEMNQFETTHKNSKFVATKNIIRWLDRNKKDTVIKQLKETGYIDFSTIEFIHEKSFIKRIEPEIVSMLQTLELDVEDINYDAEEFIMSLNVYAGGIWISCPFKKIVDYFGHLLLDSKPKAVLNMKNLLKISNIYSNNSKEIVLELVNDRFQYFERKLSFRIHDESHIRDEVDIVDIEKNRVLVYKLSIFIDEVKKYAIEDYEEAKVIKDEEYYLGIEGKRYTIQELNEIRGLGNAI</sequence>
<proteinExistence type="predicted"/>
<dbReference type="EMBL" id="FODH01000001">
    <property type="protein sequence ID" value="SEN47576.1"/>
    <property type="molecule type" value="Genomic_DNA"/>
</dbReference>
<dbReference type="STRING" id="1333845.SAMN04487895_101648"/>
<dbReference type="Proteomes" id="UP000198809">
    <property type="component" value="Unassembled WGS sequence"/>
</dbReference>
<reference evidence="2 3" key="1">
    <citation type="submission" date="2016-10" db="EMBL/GenBank/DDBJ databases">
        <authorList>
            <person name="de Groot N.N."/>
        </authorList>
    </citation>
    <scope>NUCLEOTIDE SEQUENCE [LARGE SCALE GENOMIC DNA]</scope>
    <source>
        <strain evidence="2 3">CGMCC 1.10238</strain>
    </source>
</reference>
<dbReference type="Proteomes" id="UP000683429">
    <property type="component" value="Chromosome"/>
</dbReference>
<evidence type="ECO:0000313" key="3">
    <source>
        <dbReference type="Proteomes" id="UP000198809"/>
    </source>
</evidence>
<reference evidence="1 4" key="2">
    <citation type="submission" date="2021-06" db="EMBL/GenBank/DDBJ databases">
        <title>Whole genome sequence of Paenibacillus sophorae DSM23020 for comparative genomics.</title>
        <authorList>
            <person name="Kim M.-J."/>
            <person name="Lee G."/>
            <person name="Shin J.-H."/>
        </authorList>
    </citation>
    <scope>NUCLEOTIDE SEQUENCE [LARGE SCALE GENOMIC DNA]</scope>
    <source>
        <strain evidence="1 4">DSM 23020</strain>
    </source>
</reference>
<protein>
    <submittedName>
        <fullName evidence="2">Uncharacterized protein</fullName>
    </submittedName>
</protein>
<dbReference type="OrthoDB" id="1776302at2"/>
<keyword evidence="4" id="KW-1185">Reference proteome</keyword>
<dbReference type="RefSeq" id="WP_036588304.1">
    <property type="nucleotide sequence ID" value="NZ_CP076607.1"/>
</dbReference>